<dbReference type="Proteomes" id="UP000029714">
    <property type="component" value="Unassembled WGS sequence"/>
</dbReference>
<evidence type="ECO:0000256" key="1">
    <source>
        <dbReference type="ARBA" id="ARBA00009356"/>
    </source>
</evidence>
<dbReference type="InterPro" id="IPR036789">
    <property type="entry name" value="Ribosomal_uL6-like_a/b-dom_sf"/>
</dbReference>
<evidence type="ECO:0000259" key="7">
    <source>
        <dbReference type="Pfam" id="PF00347"/>
    </source>
</evidence>
<dbReference type="NCBIfam" id="TIGR03654">
    <property type="entry name" value="L6_bact"/>
    <property type="match status" value="1"/>
</dbReference>
<keyword evidence="10" id="KW-1185">Reference proteome</keyword>
<reference evidence="9" key="3">
    <citation type="submission" date="2018-04" db="EMBL/GenBank/DDBJ databases">
        <authorList>
            <person name="Sheh A."/>
            <person name="Shen Z."/>
            <person name="Mannion A.J."/>
            <person name="Fox J.G."/>
        </authorList>
    </citation>
    <scope>NUCLEOTIDE SEQUENCE</scope>
    <source>
        <strain evidence="9">MIT 97-6194</strain>
    </source>
</reference>
<dbReference type="PANTHER" id="PTHR11655:SF14">
    <property type="entry name" value="LARGE RIBOSOMAL SUBUNIT PROTEIN UL6M"/>
    <property type="match status" value="1"/>
</dbReference>
<feature type="domain" description="Large ribosomal subunit protein uL6 alpha-beta" evidence="7">
    <location>
        <begin position="11"/>
        <end position="80"/>
    </location>
</feature>
<dbReference type="GO" id="GO:0022625">
    <property type="term" value="C:cytosolic large ribosomal subunit"/>
    <property type="evidence" value="ECO:0007669"/>
    <property type="project" value="UniProtKB-UniRule"/>
</dbReference>
<evidence type="ECO:0000256" key="4">
    <source>
        <dbReference type="HAMAP-Rule" id="MF_01365"/>
    </source>
</evidence>
<evidence type="ECO:0000256" key="5">
    <source>
        <dbReference type="RuleBase" id="RU003869"/>
    </source>
</evidence>
<dbReference type="FunFam" id="3.90.930.12:FF:000001">
    <property type="entry name" value="50S ribosomal protein L6"/>
    <property type="match status" value="1"/>
</dbReference>
<dbReference type="InterPro" id="IPR020040">
    <property type="entry name" value="Ribosomal_uL6_a/b-dom"/>
</dbReference>
<dbReference type="Proteomes" id="UP000477070">
    <property type="component" value="Unassembled WGS sequence"/>
</dbReference>
<protein>
    <recommendedName>
        <fullName evidence="4">Large ribosomal subunit protein uL6</fullName>
    </recommendedName>
</protein>
<evidence type="ECO:0000256" key="2">
    <source>
        <dbReference type="ARBA" id="ARBA00022980"/>
    </source>
</evidence>
<keyword evidence="4 6" id="KW-0694">RNA-binding</keyword>
<evidence type="ECO:0000256" key="6">
    <source>
        <dbReference type="RuleBase" id="RU003870"/>
    </source>
</evidence>
<dbReference type="SUPFAM" id="SSF56053">
    <property type="entry name" value="Ribosomal protein L6"/>
    <property type="match status" value="2"/>
</dbReference>
<dbReference type="RefSeq" id="WP_034572319.1">
    <property type="nucleotide sequence ID" value="NZ_JRMP02000012.1"/>
</dbReference>
<dbReference type="PRINTS" id="PR00059">
    <property type="entry name" value="RIBOSOMALL6"/>
</dbReference>
<evidence type="ECO:0000313" key="10">
    <source>
        <dbReference type="Proteomes" id="UP000029714"/>
    </source>
</evidence>
<comment type="caution">
    <text evidence="9">The sequence shown here is derived from an EMBL/GenBank/DDBJ whole genome shotgun (WGS) entry which is preliminary data.</text>
</comment>
<dbReference type="InterPro" id="IPR002358">
    <property type="entry name" value="Ribosomal_uL6_CS"/>
</dbReference>
<dbReference type="Gene3D" id="3.90.930.12">
    <property type="entry name" value="Ribosomal protein L6, alpha-beta domain"/>
    <property type="match status" value="2"/>
</dbReference>
<organism evidence="9 10">
    <name type="scientific">Helicobacter saguini</name>
    <dbReference type="NCBI Taxonomy" id="1548018"/>
    <lineage>
        <taxon>Bacteria</taxon>
        <taxon>Pseudomonadati</taxon>
        <taxon>Campylobacterota</taxon>
        <taxon>Epsilonproteobacteria</taxon>
        <taxon>Campylobacterales</taxon>
        <taxon>Helicobacteraceae</taxon>
        <taxon>Helicobacter</taxon>
    </lineage>
</organism>
<evidence type="ECO:0000313" key="8">
    <source>
        <dbReference type="EMBL" id="MWV70145.1"/>
    </source>
</evidence>
<dbReference type="STRING" id="1548018.LS64_08755"/>
<feature type="domain" description="Large ribosomal subunit protein uL6 alpha-beta" evidence="7">
    <location>
        <begin position="91"/>
        <end position="163"/>
    </location>
</feature>
<dbReference type="PANTHER" id="PTHR11655">
    <property type="entry name" value="60S/50S RIBOSOMAL PROTEIN L6/L9"/>
    <property type="match status" value="1"/>
</dbReference>
<reference evidence="9 10" key="2">
    <citation type="journal article" date="2016" name="Infect. Immun.">
        <title>Helicobacter saguini, a Novel Helicobacter Isolated from Cotton-Top Tamarins with Ulcerative Colitis, Has Proinflammatory Properties and Induces Typhlocolitis and Dysplasia in Gnotobiotic IL-10-/- Mice.</title>
        <authorList>
            <person name="Shen Z."/>
            <person name="Mannion A."/>
            <person name="Whary M.T."/>
            <person name="Muthupalani S."/>
            <person name="Sheh A."/>
            <person name="Feng Y."/>
            <person name="Gong G."/>
            <person name="Vandamme P."/>
            <person name="Holcombe H.R."/>
            <person name="Paster B.J."/>
            <person name="Fox J.G."/>
        </authorList>
    </citation>
    <scope>NUCLEOTIDE SEQUENCE [LARGE SCALE GENOMIC DNA]</scope>
    <source>
        <strain evidence="9 10">MIT 97-6194</strain>
    </source>
</reference>
<dbReference type="OrthoDB" id="9805007at2"/>
<sequence length="178" mass="19489">MSRIGKKPINIPQDIEVSNANGVLTFKGKKETKTLDTHNRVGINIDGKILSFSLLNDEKQSRAFWGTYRALANNIVQGLSAGFSKSLEINGVGYKASVSGKVLELALGYSHPIKYDIPQGVEISVDKNTITIKGSDKQQIGQIAAIIREFRPPEPYKGKGVKYSDEVILRKAGKTSKK</sequence>
<keyword evidence="3 4" id="KW-0687">Ribonucleoprotein</keyword>
<gene>
    <name evidence="4 8" type="primary">rplF</name>
    <name evidence="8" type="ORF">DCO61_09085</name>
    <name evidence="9" type="ORF">LS64_008015</name>
</gene>
<dbReference type="PROSITE" id="PS00525">
    <property type="entry name" value="RIBOSOMAL_L6_1"/>
    <property type="match status" value="1"/>
</dbReference>
<reference evidence="9 10" key="1">
    <citation type="journal article" date="2014" name="Genome Announc.">
        <title>Draft genome sequences of eight enterohepatic helicobacter species isolated from both laboratory and wild rodents.</title>
        <authorList>
            <person name="Sheh A."/>
            <person name="Shen Z."/>
            <person name="Fox J.G."/>
        </authorList>
    </citation>
    <scope>NUCLEOTIDE SEQUENCE [LARGE SCALE GENOMIC DNA]</scope>
    <source>
        <strain evidence="9 10">MIT 97-6194</strain>
    </source>
</reference>
<proteinExistence type="inferred from homology"/>
<dbReference type="GO" id="GO:0003735">
    <property type="term" value="F:structural constituent of ribosome"/>
    <property type="evidence" value="ECO:0007669"/>
    <property type="project" value="UniProtKB-UniRule"/>
</dbReference>
<dbReference type="InterPro" id="IPR019906">
    <property type="entry name" value="Ribosomal_uL6_bac-type"/>
</dbReference>
<dbReference type="Pfam" id="PF00347">
    <property type="entry name" value="Ribosomal_L6"/>
    <property type="match status" value="2"/>
</dbReference>
<evidence type="ECO:0000313" key="11">
    <source>
        <dbReference type="Proteomes" id="UP000477070"/>
    </source>
</evidence>
<dbReference type="PIRSF" id="PIRSF002162">
    <property type="entry name" value="Ribosomal_L6"/>
    <property type="match status" value="1"/>
</dbReference>
<evidence type="ECO:0000256" key="3">
    <source>
        <dbReference type="ARBA" id="ARBA00023274"/>
    </source>
</evidence>
<dbReference type="GO" id="GO:0002181">
    <property type="term" value="P:cytoplasmic translation"/>
    <property type="evidence" value="ECO:0007669"/>
    <property type="project" value="TreeGrafter"/>
</dbReference>
<comment type="subunit">
    <text evidence="4">Part of the 50S ribosomal subunit.</text>
</comment>
<comment type="function">
    <text evidence="4 6">This protein binds to the 23S rRNA, and is important in its secondary structure. It is located near the subunit interface in the base of the L7/L12 stalk, and near the tRNA binding site of the peptidyltransferase center.</text>
</comment>
<dbReference type="EMBL" id="JRMP02000012">
    <property type="protein sequence ID" value="TLD93728.1"/>
    <property type="molecule type" value="Genomic_DNA"/>
</dbReference>
<dbReference type="EMBL" id="QBIU01000002">
    <property type="protein sequence ID" value="MWV70145.1"/>
    <property type="molecule type" value="Genomic_DNA"/>
</dbReference>
<evidence type="ECO:0000313" key="9">
    <source>
        <dbReference type="EMBL" id="TLD93728.1"/>
    </source>
</evidence>
<dbReference type="HAMAP" id="MF_01365_B">
    <property type="entry name" value="Ribosomal_uL6_B"/>
    <property type="match status" value="1"/>
</dbReference>
<dbReference type="AlphaFoldDB" id="A0A347VQH5"/>
<keyword evidence="2 4" id="KW-0689">Ribosomal protein</keyword>
<accession>A0A347VQH5</accession>
<name>A0A347VQH5_9HELI</name>
<dbReference type="GO" id="GO:0019843">
    <property type="term" value="F:rRNA binding"/>
    <property type="evidence" value="ECO:0007669"/>
    <property type="project" value="UniProtKB-UniRule"/>
</dbReference>
<comment type="similarity">
    <text evidence="1 4 5">Belongs to the universal ribosomal protein uL6 family.</text>
</comment>
<dbReference type="InterPro" id="IPR000702">
    <property type="entry name" value="Ribosomal_uL6-like"/>
</dbReference>
<reference evidence="8 11" key="4">
    <citation type="submission" date="2019-12" db="EMBL/GenBank/DDBJ databases">
        <title>Multi-Generational Helicobacter saguini Isolates.</title>
        <authorList>
            <person name="Mannion A."/>
            <person name="Shen Z."/>
            <person name="Fox J.G."/>
        </authorList>
    </citation>
    <scope>NUCLEOTIDE SEQUENCE [LARGE SCALE GENOMIC DNA]</scope>
    <source>
        <strain evidence="8">16-048</strain>
        <strain evidence="11">16-048 (F4)</strain>
    </source>
</reference>
<keyword evidence="4 6" id="KW-0699">rRNA-binding</keyword>